<dbReference type="Proteomes" id="UP001179952">
    <property type="component" value="Unassembled WGS sequence"/>
</dbReference>
<evidence type="ECO:0000313" key="2">
    <source>
        <dbReference type="Proteomes" id="UP001179952"/>
    </source>
</evidence>
<gene>
    <name evidence="1" type="ORF">QJS04_geneDACA011640</name>
</gene>
<dbReference type="AlphaFoldDB" id="A0AAV9BFK2"/>
<reference evidence="1" key="2">
    <citation type="submission" date="2023-06" db="EMBL/GenBank/DDBJ databases">
        <authorList>
            <person name="Ma L."/>
            <person name="Liu K.-W."/>
            <person name="Li Z."/>
            <person name="Hsiao Y.-Y."/>
            <person name="Qi Y."/>
            <person name="Fu T."/>
            <person name="Tang G."/>
            <person name="Zhang D."/>
            <person name="Sun W.-H."/>
            <person name="Liu D.-K."/>
            <person name="Li Y."/>
            <person name="Chen G.-Z."/>
            <person name="Liu X.-D."/>
            <person name="Liao X.-Y."/>
            <person name="Jiang Y.-T."/>
            <person name="Yu X."/>
            <person name="Hao Y."/>
            <person name="Huang J."/>
            <person name="Zhao X.-W."/>
            <person name="Ke S."/>
            <person name="Chen Y.-Y."/>
            <person name="Wu W.-L."/>
            <person name="Hsu J.-L."/>
            <person name="Lin Y.-F."/>
            <person name="Huang M.-D."/>
            <person name="Li C.-Y."/>
            <person name="Huang L."/>
            <person name="Wang Z.-W."/>
            <person name="Zhao X."/>
            <person name="Zhong W.-Y."/>
            <person name="Peng D.-H."/>
            <person name="Ahmad S."/>
            <person name="Lan S."/>
            <person name="Zhang J.-S."/>
            <person name="Tsai W.-C."/>
            <person name="Van De Peer Y."/>
            <person name="Liu Z.-J."/>
        </authorList>
    </citation>
    <scope>NUCLEOTIDE SEQUENCE</scope>
    <source>
        <strain evidence="1">SCP</strain>
        <tissue evidence="1">Leaves</tissue>
    </source>
</reference>
<protein>
    <submittedName>
        <fullName evidence="1">Uncharacterized protein</fullName>
    </submittedName>
</protein>
<keyword evidence="2" id="KW-1185">Reference proteome</keyword>
<organism evidence="1 2">
    <name type="scientific">Acorus gramineus</name>
    <name type="common">Dwarf sweet flag</name>
    <dbReference type="NCBI Taxonomy" id="55184"/>
    <lineage>
        <taxon>Eukaryota</taxon>
        <taxon>Viridiplantae</taxon>
        <taxon>Streptophyta</taxon>
        <taxon>Embryophyta</taxon>
        <taxon>Tracheophyta</taxon>
        <taxon>Spermatophyta</taxon>
        <taxon>Magnoliopsida</taxon>
        <taxon>Liliopsida</taxon>
        <taxon>Acoraceae</taxon>
        <taxon>Acorus</taxon>
    </lineage>
</organism>
<dbReference type="EMBL" id="JAUJYN010000003">
    <property type="protein sequence ID" value="KAK1274894.1"/>
    <property type="molecule type" value="Genomic_DNA"/>
</dbReference>
<evidence type="ECO:0000313" key="1">
    <source>
        <dbReference type="EMBL" id="KAK1274894.1"/>
    </source>
</evidence>
<reference evidence="1" key="1">
    <citation type="journal article" date="2023" name="Nat. Commun.">
        <title>Diploid and tetraploid genomes of Acorus and the evolution of monocots.</title>
        <authorList>
            <person name="Ma L."/>
            <person name="Liu K.W."/>
            <person name="Li Z."/>
            <person name="Hsiao Y.Y."/>
            <person name="Qi Y."/>
            <person name="Fu T."/>
            <person name="Tang G.D."/>
            <person name="Zhang D."/>
            <person name="Sun W.H."/>
            <person name="Liu D.K."/>
            <person name="Li Y."/>
            <person name="Chen G.Z."/>
            <person name="Liu X.D."/>
            <person name="Liao X.Y."/>
            <person name="Jiang Y.T."/>
            <person name="Yu X."/>
            <person name="Hao Y."/>
            <person name="Huang J."/>
            <person name="Zhao X.W."/>
            <person name="Ke S."/>
            <person name="Chen Y.Y."/>
            <person name="Wu W.L."/>
            <person name="Hsu J.L."/>
            <person name="Lin Y.F."/>
            <person name="Huang M.D."/>
            <person name="Li C.Y."/>
            <person name="Huang L."/>
            <person name="Wang Z.W."/>
            <person name="Zhao X."/>
            <person name="Zhong W.Y."/>
            <person name="Peng D.H."/>
            <person name="Ahmad S."/>
            <person name="Lan S."/>
            <person name="Zhang J.S."/>
            <person name="Tsai W.C."/>
            <person name="Van de Peer Y."/>
            <person name="Liu Z.J."/>
        </authorList>
    </citation>
    <scope>NUCLEOTIDE SEQUENCE</scope>
    <source>
        <strain evidence="1">SCP</strain>
    </source>
</reference>
<accession>A0AAV9BFK2</accession>
<proteinExistence type="predicted"/>
<name>A0AAV9BFK2_ACOGR</name>
<sequence length="69" mass="8231">MQIAEQGHIIVELHGMTVPVFQKRRQVKMGEWTPLYLLQRQIDKETGQQRGHLQIETRFVVLLNYLWTV</sequence>
<comment type="caution">
    <text evidence="1">The sequence shown here is derived from an EMBL/GenBank/DDBJ whole genome shotgun (WGS) entry which is preliminary data.</text>
</comment>